<comment type="similarity">
    <text evidence="4 14">Belongs to the cytochrome P450 family.</text>
</comment>
<evidence type="ECO:0000256" key="12">
    <source>
        <dbReference type="ARBA" id="ARBA00023136"/>
    </source>
</evidence>
<reference evidence="16" key="1">
    <citation type="submission" date="2025-08" db="UniProtKB">
        <authorList>
            <consortium name="RefSeq"/>
        </authorList>
    </citation>
    <scope>IDENTIFICATION</scope>
    <source>
        <strain evidence="16">Aabys</strain>
        <tissue evidence="16">Whole body</tissue>
    </source>
</reference>
<evidence type="ECO:0000256" key="9">
    <source>
        <dbReference type="ARBA" id="ARBA00023002"/>
    </source>
</evidence>
<keyword evidence="6 13" id="KW-0479">Metal-binding</keyword>
<dbReference type="PROSITE" id="PS00086">
    <property type="entry name" value="CYTOCHROME_P450"/>
    <property type="match status" value="1"/>
</dbReference>
<dbReference type="InterPro" id="IPR050476">
    <property type="entry name" value="Insect_CytP450_Detox"/>
</dbReference>
<evidence type="ECO:0000313" key="16">
    <source>
        <dbReference type="RefSeq" id="XP_005185689.2"/>
    </source>
</evidence>
<keyword evidence="8" id="KW-0492">Microsome</keyword>
<keyword evidence="5 13" id="KW-0349">Heme</keyword>
<dbReference type="VEuPathDB" id="VectorBase:MDOA008727"/>
<evidence type="ECO:0000256" key="5">
    <source>
        <dbReference type="ARBA" id="ARBA00022617"/>
    </source>
</evidence>
<dbReference type="CDD" id="cd11056">
    <property type="entry name" value="CYP6-like"/>
    <property type="match status" value="1"/>
</dbReference>
<dbReference type="SUPFAM" id="SSF48264">
    <property type="entry name" value="Cytochrome P450"/>
    <property type="match status" value="1"/>
</dbReference>
<dbReference type="InterPro" id="IPR017972">
    <property type="entry name" value="Cyt_P450_CS"/>
</dbReference>
<evidence type="ECO:0000256" key="10">
    <source>
        <dbReference type="ARBA" id="ARBA00023004"/>
    </source>
</evidence>
<keyword evidence="15" id="KW-1185">Reference proteome</keyword>
<evidence type="ECO:0000256" key="3">
    <source>
        <dbReference type="ARBA" id="ARBA00004406"/>
    </source>
</evidence>
<comment type="subcellular location">
    <subcellularLocation>
        <location evidence="3">Endoplasmic reticulum membrane</location>
        <topology evidence="3">Peripheral membrane protein</topology>
    </subcellularLocation>
    <subcellularLocation>
        <location evidence="2">Microsome membrane</location>
        <topology evidence="2">Peripheral membrane protein</topology>
    </subcellularLocation>
</comment>
<evidence type="ECO:0000256" key="4">
    <source>
        <dbReference type="ARBA" id="ARBA00010617"/>
    </source>
</evidence>
<evidence type="ECO:0000256" key="2">
    <source>
        <dbReference type="ARBA" id="ARBA00004174"/>
    </source>
</evidence>
<dbReference type="InterPro" id="IPR002401">
    <property type="entry name" value="Cyt_P450_E_grp-I"/>
</dbReference>
<evidence type="ECO:0000256" key="1">
    <source>
        <dbReference type="ARBA" id="ARBA00001971"/>
    </source>
</evidence>
<dbReference type="Gene3D" id="1.10.630.10">
    <property type="entry name" value="Cytochrome P450"/>
    <property type="match status" value="1"/>
</dbReference>
<evidence type="ECO:0000256" key="14">
    <source>
        <dbReference type="RuleBase" id="RU000461"/>
    </source>
</evidence>
<protein>
    <submittedName>
        <fullName evidence="16">Cytochrome P450 6d1-like</fullName>
    </submittedName>
</protein>
<gene>
    <name evidence="16" type="primary">LOC101899135</name>
</gene>
<keyword evidence="12" id="KW-0472">Membrane</keyword>
<dbReference type="VEuPathDB" id="VectorBase:MDOMA2_020145"/>
<comment type="cofactor">
    <cofactor evidence="1 13">
        <name>heme</name>
        <dbReference type="ChEBI" id="CHEBI:30413"/>
    </cofactor>
</comment>
<dbReference type="GeneID" id="101899135"/>
<organism evidence="15 16">
    <name type="scientific">Musca domestica</name>
    <name type="common">House fly</name>
    <dbReference type="NCBI Taxonomy" id="7370"/>
    <lineage>
        <taxon>Eukaryota</taxon>
        <taxon>Metazoa</taxon>
        <taxon>Ecdysozoa</taxon>
        <taxon>Arthropoda</taxon>
        <taxon>Hexapoda</taxon>
        <taxon>Insecta</taxon>
        <taxon>Pterygota</taxon>
        <taxon>Neoptera</taxon>
        <taxon>Endopterygota</taxon>
        <taxon>Diptera</taxon>
        <taxon>Brachycera</taxon>
        <taxon>Muscomorpha</taxon>
        <taxon>Muscoidea</taxon>
        <taxon>Muscidae</taxon>
        <taxon>Musca</taxon>
    </lineage>
</organism>
<evidence type="ECO:0000256" key="8">
    <source>
        <dbReference type="ARBA" id="ARBA00022848"/>
    </source>
</evidence>
<dbReference type="PANTHER" id="PTHR24292">
    <property type="entry name" value="CYTOCHROME P450"/>
    <property type="match status" value="1"/>
</dbReference>
<evidence type="ECO:0000256" key="6">
    <source>
        <dbReference type="ARBA" id="ARBA00022723"/>
    </source>
</evidence>
<evidence type="ECO:0000256" key="7">
    <source>
        <dbReference type="ARBA" id="ARBA00022824"/>
    </source>
</evidence>
<keyword evidence="11 14" id="KW-0503">Monooxygenase</keyword>
<accession>A0A9J7I3T6</accession>
<keyword evidence="7" id="KW-0256">Endoplasmic reticulum</keyword>
<dbReference type="PRINTS" id="PR00463">
    <property type="entry name" value="EP450I"/>
</dbReference>
<keyword evidence="9 14" id="KW-0560">Oxidoreductase</keyword>
<evidence type="ECO:0000313" key="15">
    <source>
        <dbReference type="Proteomes" id="UP001652621"/>
    </source>
</evidence>
<keyword evidence="10 13" id="KW-0408">Iron</keyword>
<evidence type="ECO:0000256" key="13">
    <source>
        <dbReference type="PIRSR" id="PIRSR602401-1"/>
    </source>
</evidence>
<dbReference type="RefSeq" id="XP_005185689.2">
    <property type="nucleotide sequence ID" value="XM_005185632.3"/>
</dbReference>
<dbReference type="OrthoDB" id="2789670at2759"/>
<evidence type="ECO:0000256" key="11">
    <source>
        <dbReference type="ARBA" id="ARBA00023033"/>
    </source>
</evidence>
<dbReference type="PANTHER" id="PTHR24292:SF93">
    <property type="entry name" value="CYTOCHROME P450 310A1-RELATED"/>
    <property type="match status" value="1"/>
</dbReference>
<dbReference type="InterPro" id="IPR001128">
    <property type="entry name" value="Cyt_P450"/>
</dbReference>
<dbReference type="InterPro" id="IPR036396">
    <property type="entry name" value="Cyt_P450_sf"/>
</dbReference>
<dbReference type="Pfam" id="PF00067">
    <property type="entry name" value="p450"/>
    <property type="match status" value="1"/>
</dbReference>
<feature type="binding site" description="axial binding residue" evidence="13">
    <location>
        <position position="455"/>
    </location>
    <ligand>
        <name>heme</name>
        <dbReference type="ChEBI" id="CHEBI:30413"/>
    </ligand>
    <ligandPart>
        <name>Fe</name>
        <dbReference type="ChEBI" id="CHEBI:18248"/>
    </ligandPart>
</feature>
<dbReference type="Proteomes" id="UP001652621">
    <property type="component" value="Unplaced"/>
</dbReference>
<dbReference type="STRING" id="7370.A0A1I8MV26"/>
<proteinExistence type="inferred from homology"/>
<dbReference type="eggNOG" id="KOG0158">
    <property type="taxonomic scope" value="Eukaryota"/>
</dbReference>
<name>A0A9J7I3T6_MUSDO</name>
<dbReference type="PRINTS" id="PR00385">
    <property type="entry name" value="P450"/>
</dbReference>
<sequence length="510" mass="58616">MITIFTLAIIALTYLIFKRNFSQWQRLGFPTDEPFKTLVRLVRMDQPFGLIMADIYASCREKVIGTYIFFKPVLIVKDVQLVRQILKSDFACFHSRGIYVDEKNDPLSANLASLKGMSWRTLRTKLRPCFTSEKLKAMFETIDGVGDGLINYLEFQLGDGNSHSLEIKNLLTTYATDIIGTVIYGLDIDSFKNPHNEFRDLSDRIFNTKNSSMLIKFRRLMVFLYPPIVTHLNRLGLQDPVLCRLRDIIKKRIKLREKKGVVRKDLLQLLIQLRNTLKIAGDNDTDWAIEPTTHNLKSMSIDVIAANAFLFYIAGSETTSATTAFTLYELAMNPRVLLNVQREIDRILQKHGLKPKGPLTYEAIQDMKYLDLCVKETTRKYPALPFLTRECTQNYRIPQSDLIIPKGTPIYISLLGMHRDPELFPHPLDYEPERFIVTSGNDLPYMPFGEGPRQCIAQHMGVMNVKIALVKILANFNIKEMKRKEVEFAFHTASVLVPKNGLRIKLSKRI</sequence>